<keyword evidence="3" id="KW-0411">Iron-sulfur</keyword>
<dbReference type="Proteomes" id="UP000886876">
    <property type="component" value="Unassembled WGS sequence"/>
</dbReference>
<dbReference type="EMBL" id="DVJS01000261">
    <property type="protein sequence ID" value="HIS98383.1"/>
    <property type="molecule type" value="Genomic_DNA"/>
</dbReference>
<dbReference type="InterPro" id="IPR017900">
    <property type="entry name" value="4Fe4S_Fe_S_CS"/>
</dbReference>
<sequence>MVVDQNKCIGCGLCRPYCPTQAISIQNKKAYIDLDLCVECGNCRFSGVCRKEALVQQTMVMPRLIRAIFSNVREVSPNTGINGRGTEEMKTNDVTGRFPAGTIGFACEMGRPSTGSTLSDLQTIADVFVKHGARLETENPTALIFEESRPGKVRKEFLNERVLSAIIEGLLDPAELPGLLQDLKEAQKKVDTVFSVDLIVRLENGRNPVTPLLERAGVEPRPNGKTCIGLGHVKED</sequence>
<dbReference type="PROSITE" id="PS51379">
    <property type="entry name" value="4FE4S_FER_2"/>
    <property type="match status" value="1"/>
</dbReference>
<dbReference type="GO" id="GO:0051536">
    <property type="term" value="F:iron-sulfur cluster binding"/>
    <property type="evidence" value="ECO:0007669"/>
    <property type="project" value="UniProtKB-KW"/>
</dbReference>
<dbReference type="Pfam" id="PF00037">
    <property type="entry name" value="Fer4"/>
    <property type="match status" value="1"/>
</dbReference>
<dbReference type="AlphaFoldDB" id="A0A9D1K8W7"/>
<keyword evidence="1" id="KW-0479">Metal-binding</keyword>
<evidence type="ECO:0000313" key="5">
    <source>
        <dbReference type="EMBL" id="HIS98383.1"/>
    </source>
</evidence>
<reference evidence="5" key="2">
    <citation type="journal article" date="2021" name="PeerJ">
        <title>Extensive microbial diversity within the chicken gut microbiome revealed by metagenomics and culture.</title>
        <authorList>
            <person name="Gilroy R."/>
            <person name="Ravi A."/>
            <person name="Getino M."/>
            <person name="Pursley I."/>
            <person name="Horton D.L."/>
            <person name="Alikhan N.F."/>
            <person name="Baker D."/>
            <person name="Gharbi K."/>
            <person name="Hall N."/>
            <person name="Watson M."/>
            <person name="Adriaenssens E.M."/>
            <person name="Foster-Nyarko E."/>
            <person name="Jarju S."/>
            <person name="Secka A."/>
            <person name="Antonio M."/>
            <person name="Oren A."/>
            <person name="Chaudhuri R.R."/>
            <person name="La Ragione R."/>
            <person name="Hildebrand F."/>
            <person name="Pallen M.J."/>
        </authorList>
    </citation>
    <scope>NUCLEOTIDE SEQUENCE</scope>
    <source>
        <strain evidence="5">ChiHecec3B27-6122</strain>
    </source>
</reference>
<comment type="caution">
    <text evidence="5">The sequence shown here is derived from an EMBL/GenBank/DDBJ whole genome shotgun (WGS) entry which is preliminary data.</text>
</comment>
<keyword evidence="2" id="KW-0408">Iron</keyword>
<proteinExistence type="predicted"/>
<gene>
    <name evidence="5" type="ORF">IAD42_10440</name>
</gene>
<protein>
    <submittedName>
        <fullName evidence="5">4Fe-4S binding protein</fullName>
    </submittedName>
</protein>
<dbReference type="InterPro" id="IPR017896">
    <property type="entry name" value="4Fe4S_Fe-S-bd"/>
</dbReference>
<evidence type="ECO:0000313" key="6">
    <source>
        <dbReference type="Proteomes" id="UP000886876"/>
    </source>
</evidence>
<dbReference type="SUPFAM" id="SSF54862">
    <property type="entry name" value="4Fe-4S ferredoxins"/>
    <property type="match status" value="1"/>
</dbReference>
<dbReference type="PROSITE" id="PS00198">
    <property type="entry name" value="4FE4S_FER_1"/>
    <property type="match status" value="1"/>
</dbReference>
<evidence type="ECO:0000256" key="3">
    <source>
        <dbReference type="ARBA" id="ARBA00023014"/>
    </source>
</evidence>
<evidence type="ECO:0000256" key="2">
    <source>
        <dbReference type="ARBA" id="ARBA00023004"/>
    </source>
</evidence>
<dbReference type="GO" id="GO:0046872">
    <property type="term" value="F:metal ion binding"/>
    <property type="evidence" value="ECO:0007669"/>
    <property type="project" value="UniProtKB-KW"/>
</dbReference>
<dbReference type="Gene3D" id="3.30.70.20">
    <property type="match status" value="1"/>
</dbReference>
<feature type="domain" description="4Fe-4S ferredoxin-type" evidence="4">
    <location>
        <begin position="1"/>
        <end position="28"/>
    </location>
</feature>
<reference evidence="5" key="1">
    <citation type="submission" date="2020-10" db="EMBL/GenBank/DDBJ databases">
        <authorList>
            <person name="Gilroy R."/>
        </authorList>
    </citation>
    <scope>NUCLEOTIDE SEQUENCE</scope>
    <source>
        <strain evidence="5">ChiHecec3B27-6122</strain>
    </source>
</reference>
<evidence type="ECO:0000259" key="4">
    <source>
        <dbReference type="PROSITE" id="PS51379"/>
    </source>
</evidence>
<organism evidence="5 6">
    <name type="scientific">Candidatus Scatomorpha pullistercoris</name>
    <dbReference type="NCBI Taxonomy" id="2840929"/>
    <lineage>
        <taxon>Bacteria</taxon>
        <taxon>Bacillati</taxon>
        <taxon>Bacillota</taxon>
        <taxon>Clostridia</taxon>
        <taxon>Eubacteriales</taxon>
        <taxon>Candidatus Scatomorpha</taxon>
    </lineage>
</organism>
<accession>A0A9D1K8W7</accession>
<name>A0A9D1K8W7_9FIRM</name>
<evidence type="ECO:0000256" key="1">
    <source>
        <dbReference type="ARBA" id="ARBA00022723"/>
    </source>
</evidence>